<keyword evidence="2" id="KW-0805">Transcription regulation</keyword>
<dbReference type="SMART" id="SM00529">
    <property type="entry name" value="HTH_DTXR"/>
    <property type="match status" value="1"/>
</dbReference>
<dbReference type="PANTHER" id="PTHR33238:SF7">
    <property type="entry name" value="IRON-DEPENDENT TRANSCRIPTIONAL REGULATOR"/>
    <property type="match status" value="1"/>
</dbReference>
<dbReference type="InterPro" id="IPR036421">
    <property type="entry name" value="Fe_dep_repressor_sf"/>
</dbReference>
<dbReference type="Gene3D" id="1.10.10.10">
    <property type="entry name" value="Winged helix-like DNA-binding domain superfamily/Winged helix DNA-binding domain"/>
    <property type="match status" value="1"/>
</dbReference>
<protein>
    <submittedName>
        <fullName evidence="6">Metal-dependent transcriptional regulator</fullName>
    </submittedName>
</protein>
<keyword evidence="7" id="KW-1185">Reference proteome</keyword>
<dbReference type="GO" id="GO:0003677">
    <property type="term" value="F:DNA binding"/>
    <property type="evidence" value="ECO:0007669"/>
    <property type="project" value="UniProtKB-KW"/>
</dbReference>
<dbReference type="GO" id="GO:0003700">
    <property type="term" value="F:DNA-binding transcription factor activity"/>
    <property type="evidence" value="ECO:0007669"/>
    <property type="project" value="InterPro"/>
</dbReference>
<proteinExistence type="inferred from homology"/>
<dbReference type="GO" id="GO:0046914">
    <property type="term" value="F:transition metal ion binding"/>
    <property type="evidence" value="ECO:0007669"/>
    <property type="project" value="InterPro"/>
</dbReference>
<dbReference type="Pfam" id="PF02742">
    <property type="entry name" value="Fe_dep_repr_C"/>
    <property type="match status" value="1"/>
</dbReference>
<dbReference type="InterPro" id="IPR022689">
    <property type="entry name" value="Iron_dep_repressor"/>
</dbReference>
<keyword evidence="4" id="KW-0804">Transcription</keyword>
<dbReference type="GO" id="GO:0046983">
    <property type="term" value="F:protein dimerization activity"/>
    <property type="evidence" value="ECO:0007669"/>
    <property type="project" value="InterPro"/>
</dbReference>
<keyword evidence="3" id="KW-0238">DNA-binding</keyword>
<dbReference type="AlphaFoldDB" id="A0A9D5R8X6"/>
<evidence type="ECO:0000256" key="1">
    <source>
        <dbReference type="ARBA" id="ARBA00007871"/>
    </source>
</evidence>
<dbReference type="SUPFAM" id="SSF47979">
    <property type="entry name" value="Iron-dependent repressor protein, dimerization domain"/>
    <property type="match status" value="1"/>
</dbReference>
<evidence type="ECO:0000259" key="5">
    <source>
        <dbReference type="PROSITE" id="PS50944"/>
    </source>
</evidence>
<dbReference type="InterPro" id="IPR001367">
    <property type="entry name" value="Fe_dep_repressor"/>
</dbReference>
<dbReference type="RefSeq" id="WP_226392428.1">
    <property type="nucleotide sequence ID" value="NZ_JADCKB010000008.1"/>
</dbReference>
<dbReference type="InterPro" id="IPR050536">
    <property type="entry name" value="DtxR_MntR_Metal-Reg"/>
</dbReference>
<feature type="domain" description="HTH dtxR-type" evidence="5">
    <location>
        <begin position="1"/>
        <end position="64"/>
    </location>
</feature>
<dbReference type="PANTHER" id="PTHR33238">
    <property type="entry name" value="IRON (METAL) DEPENDENT REPRESSOR, DTXR FAMILY"/>
    <property type="match status" value="1"/>
</dbReference>
<dbReference type="Gene3D" id="1.10.60.10">
    <property type="entry name" value="Iron dependent repressor, metal binding and dimerisation domain"/>
    <property type="match status" value="1"/>
</dbReference>
<dbReference type="InterPro" id="IPR036390">
    <property type="entry name" value="WH_DNA-bd_sf"/>
</dbReference>
<dbReference type="EMBL" id="JADCKB010000008">
    <property type="protein sequence ID" value="MBE5039879.1"/>
    <property type="molecule type" value="Genomic_DNA"/>
</dbReference>
<evidence type="ECO:0000256" key="3">
    <source>
        <dbReference type="ARBA" id="ARBA00023125"/>
    </source>
</evidence>
<dbReference type="Pfam" id="PF01325">
    <property type="entry name" value="Fe_dep_repress"/>
    <property type="match status" value="1"/>
</dbReference>
<comment type="similarity">
    <text evidence="1">Belongs to the DtxR/MntR family.</text>
</comment>
<organism evidence="6 7">
    <name type="scientific">Ructibacterium gallinarum</name>
    <dbReference type="NCBI Taxonomy" id="2779355"/>
    <lineage>
        <taxon>Bacteria</taxon>
        <taxon>Bacillati</taxon>
        <taxon>Bacillota</taxon>
        <taxon>Clostridia</taxon>
        <taxon>Eubacteriales</taxon>
        <taxon>Oscillospiraceae</taxon>
        <taxon>Ructibacterium</taxon>
    </lineage>
</organism>
<dbReference type="Proteomes" id="UP000806542">
    <property type="component" value="Unassembled WGS sequence"/>
</dbReference>
<dbReference type="PROSITE" id="PS50944">
    <property type="entry name" value="HTH_DTXR"/>
    <property type="match status" value="1"/>
</dbReference>
<evidence type="ECO:0000256" key="4">
    <source>
        <dbReference type="ARBA" id="ARBA00023163"/>
    </source>
</evidence>
<comment type="caution">
    <text evidence="6">The sequence shown here is derived from an EMBL/GenBank/DDBJ whole genome shotgun (WGS) entry which is preliminary data.</text>
</comment>
<evidence type="ECO:0000256" key="2">
    <source>
        <dbReference type="ARBA" id="ARBA00023015"/>
    </source>
</evidence>
<accession>A0A9D5R8X6</accession>
<reference evidence="6" key="1">
    <citation type="submission" date="2020-10" db="EMBL/GenBank/DDBJ databases">
        <title>ChiBAC.</title>
        <authorList>
            <person name="Zenner C."/>
            <person name="Hitch T.C.A."/>
            <person name="Clavel T."/>
        </authorList>
    </citation>
    <scope>NUCLEOTIDE SEQUENCE</scope>
    <source>
        <strain evidence="6">DSM 107454</strain>
    </source>
</reference>
<dbReference type="SUPFAM" id="SSF46785">
    <property type="entry name" value="Winged helix' DNA-binding domain"/>
    <property type="match status" value="1"/>
</dbReference>
<evidence type="ECO:0000313" key="7">
    <source>
        <dbReference type="Proteomes" id="UP000806542"/>
    </source>
</evidence>
<sequence>MQIKESAENYLERILMLKNQNGTVRSIDIAHAMNFTKASVSVAMKNFRQEGYIKMEDDGEIVLTEKGLKVAERIYERHQVIARALMALGVEEKTAYEDSCKIEHDISDESFLKLKEHVLRHEEKE</sequence>
<name>A0A9D5R8X6_9FIRM</name>
<dbReference type="InterPro" id="IPR036388">
    <property type="entry name" value="WH-like_DNA-bd_sf"/>
</dbReference>
<dbReference type="InterPro" id="IPR022687">
    <property type="entry name" value="HTH_DTXR"/>
</dbReference>
<gene>
    <name evidence="6" type="ORF">INF28_05300</name>
</gene>
<evidence type="ECO:0000313" key="6">
    <source>
        <dbReference type="EMBL" id="MBE5039879.1"/>
    </source>
</evidence>